<evidence type="ECO:0000259" key="2">
    <source>
        <dbReference type="PROSITE" id="PS51186"/>
    </source>
</evidence>
<dbReference type="RefSeq" id="WP_121484988.1">
    <property type="nucleotide sequence ID" value="NZ_QQXL01000004.1"/>
</dbReference>
<dbReference type="EMBL" id="QQXL01000004">
    <property type="protein sequence ID" value="RKW70335.1"/>
    <property type="molecule type" value="Genomic_DNA"/>
</dbReference>
<keyword evidence="4" id="KW-1185">Reference proteome</keyword>
<feature type="region of interest" description="Disordered" evidence="1">
    <location>
        <begin position="207"/>
        <end position="229"/>
    </location>
</feature>
<dbReference type="PROSITE" id="PS51186">
    <property type="entry name" value="GNAT"/>
    <property type="match status" value="2"/>
</dbReference>
<feature type="region of interest" description="Disordered" evidence="1">
    <location>
        <begin position="1"/>
        <end position="48"/>
    </location>
</feature>
<dbReference type="GO" id="GO:0016747">
    <property type="term" value="F:acyltransferase activity, transferring groups other than amino-acyl groups"/>
    <property type="evidence" value="ECO:0007669"/>
    <property type="project" value="InterPro"/>
</dbReference>
<evidence type="ECO:0000313" key="3">
    <source>
        <dbReference type="EMBL" id="RKW70335.1"/>
    </source>
</evidence>
<protein>
    <submittedName>
        <fullName evidence="3">GNAT family N-acetyltransferase</fullName>
    </submittedName>
</protein>
<dbReference type="SUPFAM" id="SSF55729">
    <property type="entry name" value="Acyl-CoA N-acyltransferases (Nat)"/>
    <property type="match status" value="2"/>
</dbReference>
<reference evidence="3 4" key="1">
    <citation type="submission" date="2018-07" db="EMBL/GenBank/DDBJ databases">
        <title>Arthrobacter sp. nov., isolated from raw cow's milk with high bacterial count.</title>
        <authorList>
            <person name="Hahne J."/>
            <person name="Isele D."/>
            <person name="Lipski A."/>
        </authorList>
    </citation>
    <scope>NUCLEOTIDE SEQUENCE [LARGE SCALE GENOMIC DNA]</scope>
    <source>
        <strain evidence="3 4">JZ R-183</strain>
    </source>
</reference>
<dbReference type="Pfam" id="PF00583">
    <property type="entry name" value="Acetyltransf_1"/>
    <property type="match status" value="2"/>
</dbReference>
<evidence type="ECO:0000313" key="4">
    <source>
        <dbReference type="Proteomes" id="UP000273119"/>
    </source>
</evidence>
<dbReference type="InterPro" id="IPR000182">
    <property type="entry name" value="GNAT_dom"/>
</dbReference>
<evidence type="ECO:0000256" key="1">
    <source>
        <dbReference type="SAM" id="MobiDB-lite"/>
    </source>
</evidence>
<comment type="caution">
    <text evidence="3">The sequence shown here is derived from an EMBL/GenBank/DDBJ whole genome shotgun (WGS) entry which is preliminary data.</text>
</comment>
<dbReference type="PANTHER" id="PTHR43617">
    <property type="entry name" value="L-AMINO ACID N-ACETYLTRANSFERASE"/>
    <property type="match status" value="1"/>
</dbReference>
<feature type="domain" description="N-acetyltransferase" evidence="2">
    <location>
        <begin position="219"/>
        <end position="367"/>
    </location>
</feature>
<organism evidence="3 4">
    <name type="scientific">Galactobacter caseinivorans</name>
    <dbReference type="NCBI Taxonomy" id="2676123"/>
    <lineage>
        <taxon>Bacteria</taxon>
        <taxon>Bacillati</taxon>
        <taxon>Actinomycetota</taxon>
        <taxon>Actinomycetes</taxon>
        <taxon>Micrococcales</taxon>
        <taxon>Micrococcaceae</taxon>
        <taxon>Galactobacter</taxon>
    </lineage>
</organism>
<sequence>MTERDMKEQDMTGPDAHAQDLGAQDSSSQGAGAQDPGEHDPGRQGTMGAHALRPATLEDAEALAELATLLAVVDDTDEKQTVEDLLEEWETPGLERERDIRVVEVEGTLIGWVTVYLSGAPRDGEIRVHVSGGVHPEYRKRGVGTALVTWGMFHGRGLAQEKFPESTPALEAWGREEDSDSAELLSNLGFEAARWFTDMRVVLDEWSDPSGRTEDDPRGRIPAFSGSNNDSEAVRLAHNEAFRDHWGSSESTRERWESFRSRRVNRSELSRIAVDPALDPLDAVDAYILSEEWEPGELYVALVGTRRRARGRHLATELLADVVRAAKRAGMDRVDLGVDAASPTGANGVYERVGFKPVRIGVSMKRY</sequence>
<name>A0A496PIM4_9MICC</name>
<dbReference type="CDD" id="cd04301">
    <property type="entry name" value="NAT_SF"/>
    <property type="match status" value="2"/>
</dbReference>
<accession>A0A496PIM4</accession>
<dbReference type="Proteomes" id="UP000273119">
    <property type="component" value="Unassembled WGS sequence"/>
</dbReference>
<dbReference type="Gene3D" id="3.40.630.30">
    <property type="match status" value="1"/>
</dbReference>
<gene>
    <name evidence="3" type="ORF">DWQ67_07495</name>
</gene>
<dbReference type="AlphaFoldDB" id="A0A496PIM4"/>
<dbReference type="InterPro" id="IPR050276">
    <property type="entry name" value="MshD_Acetyltransferase"/>
</dbReference>
<feature type="domain" description="N-acetyltransferase" evidence="2">
    <location>
        <begin position="55"/>
        <end position="209"/>
    </location>
</feature>
<dbReference type="InterPro" id="IPR016181">
    <property type="entry name" value="Acyl_CoA_acyltransferase"/>
</dbReference>
<keyword evidence="3" id="KW-0808">Transferase</keyword>
<feature type="compositionally biased region" description="Basic and acidic residues" evidence="1">
    <location>
        <begin position="1"/>
        <end position="10"/>
    </location>
</feature>
<proteinExistence type="predicted"/>